<proteinExistence type="predicted"/>
<evidence type="ECO:0000313" key="2">
    <source>
        <dbReference type="Proteomes" id="UP000269221"/>
    </source>
</evidence>
<dbReference type="EMBL" id="QRBI01000123">
    <property type="protein sequence ID" value="RMC05570.1"/>
    <property type="molecule type" value="Genomic_DNA"/>
</dbReference>
<sequence>MIGPEAPCILSINYLRNGYFSDPKGYCWAFGTAAVETEDIIQLNTLPGLSDNPSAMGLLRDEEQVPIATATVNCQQYRTDRDYAIPIHEMIRKLESQGVVSKARSPFNSLI</sequence>
<dbReference type="OrthoDB" id="9222564at2759"/>
<name>A0A3M0K2W6_HIRRU</name>
<evidence type="ECO:0000313" key="1">
    <source>
        <dbReference type="EMBL" id="RMC05570.1"/>
    </source>
</evidence>
<dbReference type="AlphaFoldDB" id="A0A3M0K2W6"/>
<dbReference type="Proteomes" id="UP000269221">
    <property type="component" value="Unassembled WGS sequence"/>
</dbReference>
<keyword evidence="2" id="KW-1185">Reference proteome</keyword>
<comment type="caution">
    <text evidence="1">The sequence shown here is derived from an EMBL/GenBank/DDBJ whole genome shotgun (WGS) entry which is preliminary data.</text>
</comment>
<protein>
    <submittedName>
        <fullName evidence="1">Uncharacterized protein</fullName>
    </submittedName>
</protein>
<reference evidence="1 2" key="1">
    <citation type="submission" date="2018-07" db="EMBL/GenBank/DDBJ databases">
        <title>A high quality draft genome assembly of the barn swallow (H. rustica rustica).</title>
        <authorList>
            <person name="Formenti G."/>
            <person name="Chiara M."/>
            <person name="Poveda L."/>
            <person name="Francoijs K.-J."/>
            <person name="Bonisoli-Alquati A."/>
            <person name="Canova L."/>
            <person name="Gianfranceschi L."/>
            <person name="Horner D.S."/>
            <person name="Saino N."/>
        </authorList>
    </citation>
    <scope>NUCLEOTIDE SEQUENCE [LARGE SCALE GENOMIC DNA]</scope>
    <source>
        <strain evidence="1">Chelidonia</strain>
        <tissue evidence="1">Blood</tissue>
    </source>
</reference>
<accession>A0A3M0K2W6</accession>
<gene>
    <name evidence="1" type="ORF">DUI87_18767</name>
</gene>
<organism evidence="1 2">
    <name type="scientific">Hirundo rustica rustica</name>
    <dbReference type="NCBI Taxonomy" id="333673"/>
    <lineage>
        <taxon>Eukaryota</taxon>
        <taxon>Metazoa</taxon>
        <taxon>Chordata</taxon>
        <taxon>Craniata</taxon>
        <taxon>Vertebrata</taxon>
        <taxon>Euteleostomi</taxon>
        <taxon>Archelosauria</taxon>
        <taxon>Archosauria</taxon>
        <taxon>Dinosauria</taxon>
        <taxon>Saurischia</taxon>
        <taxon>Theropoda</taxon>
        <taxon>Coelurosauria</taxon>
        <taxon>Aves</taxon>
        <taxon>Neognathae</taxon>
        <taxon>Neoaves</taxon>
        <taxon>Telluraves</taxon>
        <taxon>Australaves</taxon>
        <taxon>Passeriformes</taxon>
        <taxon>Sylvioidea</taxon>
        <taxon>Hirundinidae</taxon>
        <taxon>Hirundo</taxon>
    </lineage>
</organism>